<dbReference type="EMBL" id="WYDN01000040">
    <property type="protein sequence ID" value="NAZ17935.1"/>
    <property type="molecule type" value="Genomic_DNA"/>
</dbReference>
<evidence type="ECO:0000313" key="3">
    <source>
        <dbReference type="Proteomes" id="UP000477543"/>
    </source>
</evidence>
<accession>A0A6L9GC02</accession>
<keyword evidence="1" id="KW-0812">Transmembrane</keyword>
<keyword evidence="1" id="KW-1133">Transmembrane helix</keyword>
<dbReference type="RefSeq" id="WP_161450237.1">
    <property type="nucleotide sequence ID" value="NZ_WYDN01000040.1"/>
</dbReference>
<proteinExistence type="predicted"/>
<evidence type="ECO:0000256" key="1">
    <source>
        <dbReference type="SAM" id="Phobius"/>
    </source>
</evidence>
<dbReference type="AlphaFoldDB" id="A0A6L9GC02"/>
<dbReference type="Proteomes" id="UP000477543">
    <property type="component" value="Unassembled WGS sequence"/>
</dbReference>
<keyword evidence="1" id="KW-0472">Membrane</keyword>
<protein>
    <submittedName>
        <fullName evidence="2">DUF2523 domain-containing protein</fullName>
    </submittedName>
</protein>
<organism evidence="2 3">
    <name type="scientific">Glutamicibacter soli</name>
    <dbReference type="NCBI Taxonomy" id="453836"/>
    <lineage>
        <taxon>Bacteria</taxon>
        <taxon>Bacillati</taxon>
        <taxon>Actinomycetota</taxon>
        <taxon>Actinomycetes</taxon>
        <taxon>Micrococcales</taxon>
        <taxon>Micrococcaceae</taxon>
        <taxon>Glutamicibacter</taxon>
    </lineage>
</organism>
<evidence type="ECO:0000313" key="2">
    <source>
        <dbReference type="EMBL" id="NAZ17935.1"/>
    </source>
</evidence>
<comment type="caution">
    <text evidence="2">The sequence shown here is derived from an EMBL/GenBank/DDBJ whole genome shotgun (WGS) entry which is preliminary data.</text>
</comment>
<reference evidence="2 3" key="1">
    <citation type="submission" date="2020-01" db="EMBL/GenBank/DDBJ databases">
        <title>Glutamicibacter soli M275.</title>
        <authorList>
            <person name="Meng X."/>
        </authorList>
    </citation>
    <scope>NUCLEOTIDE SEQUENCE [LARGE SCALE GENOMIC DNA]</scope>
    <source>
        <strain evidence="2 3">M275</strain>
    </source>
</reference>
<name>A0A6L9GC02_9MICC</name>
<feature type="transmembrane region" description="Helical" evidence="1">
    <location>
        <begin position="77"/>
        <end position="103"/>
    </location>
</feature>
<gene>
    <name evidence="2" type="ORF">GT020_18040</name>
</gene>
<sequence length="110" mass="12110">MIEKLANWLAQTIQPILDWLLGLVTDVLDWALELVAWIPRELWASLLDALAGALEAVPAPAFLAQAGSFFGGIPSNIVYFFQFFAVAEGLGFIITALLLRFLVRRIPIIG</sequence>